<evidence type="ECO:0000313" key="1">
    <source>
        <dbReference type="EMBL" id="TDS79528.1"/>
    </source>
</evidence>
<protein>
    <submittedName>
        <fullName evidence="1">Uncharacterized protein</fullName>
    </submittedName>
</protein>
<name>A0A4R7FPH6_9MICO</name>
<dbReference type="EMBL" id="SOAM01000001">
    <property type="protein sequence ID" value="TDS79528.1"/>
    <property type="molecule type" value="Genomic_DNA"/>
</dbReference>
<dbReference type="Proteomes" id="UP000295344">
    <property type="component" value="Unassembled WGS sequence"/>
</dbReference>
<sequence>MATPEQQPESPLGDAVSCAPAEMLLLGQITGWQLPRPWFDVWLLGRLSLQGPLEAAEAEARRLDALLAVPEPFPVAPLLRTRSFVELSRERGDRTALRRALEQHQRNTTFGQGVA</sequence>
<reference evidence="1 2" key="1">
    <citation type="submission" date="2019-03" db="EMBL/GenBank/DDBJ databases">
        <title>Genomic Encyclopedia of Archaeal and Bacterial Type Strains, Phase II (KMG-II): from individual species to whole genera.</title>
        <authorList>
            <person name="Goeker M."/>
        </authorList>
    </citation>
    <scope>NUCLEOTIDE SEQUENCE [LARGE SCALE GENOMIC DNA]</scope>
    <source>
        <strain evidence="1 2">DSM 24782</strain>
    </source>
</reference>
<accession>A0A4R7FPH6</accession>
<dbReference type="AlphaFoldDB" id="A0A4R7FPH6"/>
<organism evidence="1 2">
    <name type="scientific">Amnibacterium kyonggiense</name>
    <dbReference type="NCBI Taxonomy" id="595671"/>
    <lineage>
        <taxon>Bacteria</taxon>
        <taxon>Bacillati</taxon>
        <taxon>Actinomycetota</taxon>
        <taxon>Actinomycetes</taxon>
        <taxon>Micrococcales</taxon>
        <taxon>Microbacteriaceae</taxon>
        <taxon>Amnibacterium</taxon>
    </lineage>
</organism>
<keyword evidence="2" id="KW-1185">Reference proteome</keyword>
<comment type="caution">
    <text evidence="1">The sequence shown here is derived from an EMBL/GenBank/DDBJ whole genome shotgun (WGS) entry which is preliminary data.</text>
</comment>
<proteinExistence type="predicted"/>
<dbReference type="RefSeq" id="WP_133763795.1">
    <property type="nucleotide sequence ID" value="NZ_BAAARP010000001.1"/>
</dbReference>
<evidence type="ECO:0000313" key="2">
    <source>
        <dbReference type="Proteomes" id="UP000295344"/>
    </source>
</evidence>
<gene>
    <name evidence="1" type="ORF">CLV52_0057</name>
</gene>